<evidence type="ECO:0000256" key="1">
    <source>
        <dbReference type="SAM" id="MobiDB-lite"/>
    </source>
</evidence>
<dbReference type="InterPro" id="IPR011992">
    <property type="entry name" value="EF-hand-dom_pair"/>
</dbReference>
<feature type="compositionally biased region" description="Basic and acidic residues" evidence="1">
    <location>
        <begin position="356"/>
        <end position="389"/>
    </location>
</feature>
<organism evidence="3 4">
    <name type="scientific">Batillaria attramentaria</name>
    <dbReference type="NCBI Taxonomy" id="370345"/>
    <lineage>
        <taxon>Eukaryota</taxon>
        <taxon>Metazoa</taxon>
        <taxon>Spiralia</taxon>
        <taxon>Lophotrochozoa</taxon>
        <taxon>Mollusca</taxon>
        <taxon>Gastropoda</taxon>
        <taxon>Caenogastropoda</taxon>
        <taxon>Sorbeoconcha</taxon>
        <taxon>Cerithioidea</taxon>
        <taxon>Batillariidae</taxon>
        <taxon>Batillaria</taxon>
    </lineage>
</organism>
<dbReference type="PROSITE" id="PS50222">
    <property type="entry name" value="EF_HAND_2"/>
    <property type="match status" value="1"/>
</dbReference>
<feature type="domain" description="EF-hand" evidence="2">
    <location>
        <begin position="509"/>
        <end position="544"/>
    </location>
</feature>
<feature type="compositionally biased region" description="Basic and acidic residues" evidence="1">
    <location>
        <begin position="418"/>
        <end position="429"/>
    </location>
</feature>
<gene>
    <name evidence="3" type="ORF">BaRGS_00039257</name>
</gene>
<accession>A0ABD0J3V4</accession>
<feature type="region of interest" description="Disordered" evidence="1">
    <location>
        <begin position="1"/>
        <end position="20"/>
    </location>
</feature>
<dbReference type="SUPFAM" id="SSF47473">
    <property type="entry name" value="EF-hand"/>
    <property type="match status" value="1"/>
</dbReference>
<dbReference type="EMBL" id="JACVVK020000674">
    <property type="protein sequence ID" value="KAK7457285.1"/>
    <property type="molecule type" value="Genomic_DNA"/>
</dbReference>
<evidence type="ECO:0000313" key="4">
    <source>
        <dbReference type="Proteomes" id="UP001519460"/>
    </source>
</evidence>
<dbReference type="AlphaFoldDB" id="A0ABD0J3V4"/>
<dbReference type="Gene3D" id="1.10.238.10">
    <property type="entry name" value="EF-hand"/>
    <property type="match status" value="2"/>
</dbReference>
<keyword evidence="4" id="KW-1185">Reference proteome</keyword>
<dbReference type="Proteomes" id="UP001519460">
    <property type="component" value="Unassembled WGS sequence"/>
</dbReference>
<comment type="caution">
    <text evidence="3">The sequence shown here is derived from an EMBL/GenBank/DDBJ whole genome shotgun (WGS) entry which is preliminary data.</text>
</comment>
<proteinExistence type="predicted"/>
<feature type="region of interest" description="Disordered" evidence="1">
    <location>
        <begin position="408"/>
        <end position="504"/>
    </location>
</feature>
<evidence type="ECO:0000259" key="2">
    <source>
        <dbReference type="PROSITE" id="PS50222"/>
    </source>
</evidence>
<feature type="compositionally biased region" description="Polar residues" evidence="1">
    <location>
        <begin position="485"/>
        <end position="495"/>
    </location>
</feature>
<dbReference type="InterPro" id="IPR002048">
    <property type="entry name" value="EF_hand_dom"/>
</dbReference>
<protein>
    <recommendedName>
        <fullName evidence="2">EF-hand domain-containing protein</fullName>
    </recommendedName>
</protein>
<reference evidence="3 4" key="1">
    <citation type="journal article" date="2023" name="Sci. Data">
        <title>Genome assembly of the Korean intertidal mud-creeper Batillaria attramentaria.</title>
        <authorList>
            <person name="Patra A.K."/>
            <person name="Ho P.T."/>
            <person name="Jun S."/>
            <person name="Lee S.J."/>
            <person name="Kim Y."/>
            <person name="Won Y.J."/>
        </authorList>
    </citation>
    <scope>NUCLEOTIDE SEQUENCE [LARGE SCALE GENOMIC DNA]</scope>
    <source>
        <strain evidence="3">Wonlab-2016</strain>
    </source>
</reference>
<name>A0ABD0J3V4_9CAEN</name>
<feature type="compositionally biased region" description="Basic residues" evidence="1">
    <location>
        <begin position="1"/>
        <end position="16"/>
    </location>
</feature>
<feature type="compositionally biased region" description="Polar residues" evidence="1">
    <location>
        <begin position="324"/>
        <end position="354"/>
    </location>
</feature>
<feature type="compositionally biased region" description="Basic and acidic residues" evidence="1">
    <location>
        <begin position="453"/>
        <end position="466"/>
    </location>
</feature>
<feature type="region of interest" description="Disordered" evidence="1">
    <location>
        <begin position="289"/>
        <end position="389"/>
    </location>
</feature>
<evidence type="ECO:0000313" key="3">
    <source>
        <dbReference type="EMBL" id="KAK7457285.1"/>
    </source>
</evidence>
<sequence>MRPRHRRRRKKDRRPKWGFQEELELPDIHQACGTQVDSAGEGEGGGVMENMPPITRFVLEGSKLETKLSRMTQHGRSTYMEGGDYNVNPDPVPFMPQNFMSSTMVKKIPIPKRHQDTFGGYEYNFTGQRGVMLHTDRYQFEALRSFEGLNQRDRLLAEMEYLEQLRSIKRRRELMPHRAKLDLFMGGKKIEFEERFDINREIQKLKAMAMPQRARDLYHGKGIILPPDHMSIHPRHVRAMTSDSESEEEVRVSAPGNLQRMQQPFNLDLGSPTYDRQISLTLGDVPHTRSVIRGKRHGQLPSLKPKSNAGMQRDDTGVSKAPSLPNSSRSAAWVQEQNQLLPRSGSATSGSTVSRLEIHLPRSVEPERTEPERTGHAHDLSHDLDRPDRKDQEMMRILSADLDPATYADVLDLGPDGQDQRKKEPEFFRTRASSQGGAAQRRIEGANESSGTLDRREDSMGDKRLSPEAPPPTTEGGPRPVPDSRITSLQKSHTPNPLKPGLKLEVPADEETNLRQTFQRLDTDADGHLRYEQLKSQLPKEFSEHHEDFVKKVYELTSSSGSFFGVSEFLMMTQLTNRVASLSGRASEAFGRIDFDTLEDSIIKYVDLFQSKDSSQKGKITMETLRDLLSSVQNKPIDEHSDIWNTVVDSIEQEYSAQVNKIEYLAHIPLFMDLEPPSPQPQPQPHQEQEQ</sequence>